<name>L1JXT5_GUITC</name>
<dbReference type="AlphaFoldDB" id="L1JXT5"/>
<keyword evidence="4" id="KW-1185">Reference proteome</keyword>
<feature type="region of interest" description="Disordered" evidence="1">
    <location>
        <begin position="278"/>
        <end position="299"/>
    </location>
</feature>
<accession>L1JXT5</accession>
<dbReference type="RefSeq" id="XP_005840356.1">
    <property type="nucleotide sequence ID" value="XM_005840299.1"/>
</dbReference>
<feature type="region of interest" description="Disordered" evidence="1">
    <location>
        <begin position="106"/>
        <end position="127"/>
    </location>
</feature>
<dbReference type="EMBL" id="JH992970">
    <property type="protein sequence ID" value="EKX53376.1"/>
    <property type="molecule type" value="Genomic_DNA"/>
</dbReference>
<evidence type="ECO:0000313" key="3">
    <source>
        <dbReference type="EnsemblProtists" id="EKX53376"/>
    </source>
</evidence>
<dbReference type="Proteomes" id="UP000011087">
    <property type="component" value="Unassembled WGS sequence"/>
</dbReference>
<feature type="compositionally biased region" description="Basic and acidic residues" evidence="1">
    <location>
        <begin position="279"/>
        <end position="299"/>
    </location>
</feature>
<proteinExistence type="predicted"/>
<dbReference type="HOGENOM" id="CLU_748965_0_0_1"/>
<reference evidence="4" key="2">
    <citation type="submission" date="2012-11" db="EMBL/GenBank/DDBJ databases">
        <authorList>
            <person name="Kuo A."/>
            <person name="Curtis B.A."/>
            <person name="Tanifuji G."/>
            <person name="Burki F."/>
            <person name="Gruber A."/>
            <person name="Irimia M."/>
            <person name="Maruyama S."/>
            <person name="Arias M.C."/>
            <person name="Ball S.G."/>
            <person name="Gile G.H."/>
            <person name="Hirakawa Y."/>
            <person name="Hopkins J.F."/>
            <person name="Rensing S.A."/>
            <person name="Schmutz J."/>
            <person name="Symeonidi A."/>
            <person name="Elias M."/>
            <person name="Eveleigh R.J."/>
            <person name="Herman E.K."/>
            <person name="Klute M.J."/>
            <person name="Nakayama T."/>
            <person name="Obornik M."/>
            <person name="Reyes-Prieto A."/>
            <person name="Armbrust E.V."/>
            <person name="Aves S.J."/>
            <person name="Beiko R.G."/>
            <person name="Coutinho P."/>
            <person name="Dacks J.B."/>
            <person name="Durnford D.G."/>
            <person name="Fast N.M."/>
            <person name="Green B.R."/>
            <person name="Grisdale C."/>
            <person name="Hempe F."/>
            <person name="Henrissat B."/>
            <person name="Hoppner M.P."/>
            <person name="Ishida K.-I."/>
            <person name="Kim E."/>
            <person name="Koreny L."/>
            <person name="Kroth P.G."/>
            <person name="Liu Y."/>
            <person name="Malik S.-B."/>
            <person name="Maier U.G."/>
            <person name="McRose D."/>
            <person name="Mock T."/>
            <person name="Neilson J.A."/>
            <person name="Onodera N.T."/>
            <person name="Poole A.M."/>
            <person name="Pritham E.J."/>
            <person name="Richards T.A."/>
            <person name="Rocap G."/>
            <person name="Roy S.W."/>
            <person name="Sarai C."/>
            <person name="Schaack S."/>
            <person name="Shirato S."/>
            <person name="Slamovits C.H."/>
            <person name="Spencer D.F."/>
            <person name="Suzuki S."/>
            <person name="Worden A.Z."/>
            <person name="Zauner S."/>
            <person name="Barry K."/>
            <person name="Bell C."/>
            <person name="Bharti A.K."/>
            <person name="Crow J.A."/>
            <person name="Grimwood J."/>
            <person name="Kramer R."/>
            <person name="Lindquist E."/>
            <person name="Lucas S."/>
            <person name="Salamov A."/>
            <person name="McFadden G.I."/>
            <person name="Lane C.E."/>
            <person name="Keeling P.J."/>
            <person name="Gray M.W."/>
            <person name="Grigoriev I.V."/>
            <person name="Archibald J.M."/>
        </authorList>
    </citation>
    <scope>NUCLEOTIDE SEQUENCE</scope>
    <source>
        <strain evidence="4">CCMP2712</strain>
    </source>
</reference>
<evidence type="ECO:0000313" key="2">
    <source>
        <dbReference type="EMBL" id="EKX53376.1"/>
    </source>
</evidence>
<reference evidence="3" key="3">
    <citation type="submission" date="2016-03" db="UniProtKB">
        <authorList>
            <consortium name="EnsemblProtists"/>
        </authorList>
    </citation>
    <scope>IDENTIFICATION</scope>
</reference>
<sequence>MLRDTLFLLPSAGSWRSVALVASMSALICGMVVVVMQANQEHRDESMLMQDAKAPKTPEVFTSVDEKRILHAIDKADTHKEVDFERLVASYRDLYAREHQNFEEAAHARSSKIRHDEPSDAESRSKVFDSRNAAKLLGQAAKAAVEREQKFHESESAYKKRQDERFKQHQMQLKMHHEKEEKLLNHLLDSEQEIESSARPDAQDAIKLLDAAKDGEKVRQGQYHDLIRKYQEESRSASKAYEDFLKLQASNSSKAFAMSSQEIKADLKAMRSFIYSSKDASEDEKKAVQASQQKERDFEKRVKNLASKDQEEEAEFMRFRKVKNMLRSRIDHALSELEAPARNEHLGSLSEKKSEEKAHNLEDRRSDQGA</sequence>
<gene>
    <name evidence="2" type="ORF">GUITHDRAFT_133103</name>
</gene>
<reference evidence="2 4" key="1">
    <citation type="journal article" date="2012" name="Nature">
        <title>Algal genomes reveal evolutionary mosaicism and the fate of nucleomorphs.</title>
        <authorList>
            <consortium name="DOE Joint Genome Institute"/>
            <person name="Curtis B.A."/>
            <person name="Tanifuji G."/>
            <person name="Burki F."/>
            <person name="Gruber A."/>
            <person name="Irimia M."/>
            <person name="Maruyama S."/>
            <person name="Arias M.C."/>
            <person name="Ball S.G."/>
            <person name="Gile G.H."/>
            <person name="Hirakawa Y."/>
            <person name="Hopkins J.F."/>
            <person name="Kuo A."/>
            <person name="Rensing S.A."/>
            <person name="Schmutz J."/>
            <person name="Symeonidi A."/>
            <person name="Elias M."/>
            <person name="Eveleigh R.J."/>
            <person name="Herman E.K."/>
            <person name="Klute M.J."/>
            <person name="Nakayama T."/>
            <person name="Obornik M."/>
            <person name="Reyes-Prieto A."/>
            <person name="Armbrust E.V."/>
            <person name="Aves S.J."/>
            <person name="Beiko R.G."/>
            <person name="Coutinho P."/>
            <person name="Dacks J.B."/>
            <person name="Durnford D.G."/>
            <person name="Fast N.M."/>
            <person name="Green B.R."/>
            <person name="Grisdale C.J."/>
            <person name="Hempel F."/>
            <person name="Henrissat B."/>
            <person name="Hoppner M.P."/>
            <person name="Ishida K."/>
            <person name="Kim E."/>
            <person name="Koreny L."/>
            <person name="Kroth P.G."/>
            <person name="Liu Y."/>
            <person name="Malik S.B."/>
            <person name="Maier U.G."/>
            <person name="McRose D."/>
            <person name="Mock T."/>
            <person name="Neilson J.A."/>
            <person name="Onodera N.T."/>
            <person name="Poole A.M."/>
            <person name="Pritham E.J."/>
            <person name="Richards T.A."/>
            <person name="Rocap G."/>
            <person name="Roy S.W."/>
            <person name="Sarai C."/>
            <person name="Schaack S."/>
            <person name="Shirato S."/>
            <person name="Slamovits C.H."/>
            <person name="Spencer D.F."/>
            <person name="Suzuki S."/>
            <person name="Worden A.Z."/>
            <person name="Zauner S."/>
            <person name="Barry K."/>
            <person name="Bell C."/>
            <person name="Bharti A.K."/>
            <person name="Crow J.A."/>
            <person name="Grimwood J."/>
            <person name="Kramer R."/>
            <person name="Lindquist E."/>
            <person name="Lucas S."/>
            <person name="Salamov A."/>
            <person name="McFadden G.I."/>
            <person name="Lane C.E."/>
            <person name="Keeling P.J."/>
            <person name="Gray M.W."/>
            <person name="Grigoriev I.V."/>
            <person name="Archibald J.M."/>
        </authorList>
    </citation>
    <scope>NUCLEOTIDE SEQUENCE</scope>
    <source>
        <strain evidence="2 4">CCMP2712</strain>
    </source>
</reference>
<evidence type="ECO:0000313" key="4">
    <source>
        <dbReference type="Proteomes" id="UP000011087"/>
    </source>
</evidence>
<dbReference type="GeneID" id="17309929"/>
<feature type="region of interest" description="Disordered" evidence="1">
    <location>
        <begin position="338"/>
        <end position="370"/>
    </location>
</feature>
<dbReference type="PaxDb" id="55529-EKX53376"/>
<evidence type="ECO:0000256" key="1">
    <source>
        <dbReference type="SAM" id="MobiDB-lite"/>
    </source>
</evidence>
<dbReference type="KEGG" id="gtt:GUITHDRAFT_133103"/>
<organism evidence="2">
    <name type="scientific">Guillardia theta (strain CCMP2712)</name>
    <name type="common">Cryptophyte</name>
    <dbReference type="NCBI Taxonomy" id="905079"/>
    <lineage>
        <taxon>Eukaryota</taxon>
        <taxon>Cryptophyceae</taxon>
        <taxon>Pyrenomonadales</taxon>
        <taxon>Geminigeraceae</taxon>
        <taxon>Guillardia</taxon>
    </lineage>
</organism>
<dbReference type="EnsemblProtists" id="EKX53376">
    <property type="protein sequence ID" value="EKX53376"/>
    <property type="gene ID" value="GUITHDRAFT_133103"/>
</dbReference>
<protein>
    <submittedName>
        <fullName evidence="2 3">Uncharacterized protein</fullName>
    </submittedName>
</protein>